<evidence type="ECO:0000256" key="3">
    <source>
        <dbReference type="ARBA" id="ARBA00009025"/>
    </source>
</evidence>
<comment type="catalytic activity">
    <reaction evidence="16 17">
        <text>a ubiquinone + NADH + 5 H(+)(in) = a ubiquinol + NAD(+) + 4 H(+)(out)</text>
        <dbReference type="Rhea" id="RHEA:29091"/>
        <dbReference type="Rhea" id="RHEA-COMP:9565"/>
        <dbReference type="Rhea" id="RHEA-COMP:9566"/>
        <dbReference type="ChEBI" id="CHEBI:15378"/>
        <dbReference type="ChEBI" id="CHEBI:16389"/>
        <dbReference type="ChEBI" id="CHEBI:17976"/>
        <dbReference type="ChEBI" id="CHEBI:57540"/>
        <dbReference type="ChEBI" id="CHEBI:57945"/>
        <dbReference type="EC" id="7.1.1.2"/>
    </reaction>
</comment>
<feature type="transmembrane region" description="Helical" evidence="17">
    <location>
        <begin position="136"/>
        <end position="166"/>
    </location>
</feature>
<evidence type="ECO:0000256" key="6">
    <source>
        <dbReference type="ARBA" id="ARBA00022448"/>
    </source>
</evidence>
<dbReference type="EC" id="7.1.1.2" evidence="4 17"/>
<dbReference type="EMBL" id="MG737718">
    <property type="protein sequence ID" value="AWV83206.1"/>
    <property type="molecule type" value="Genomic_DNA"/>
</dbReference>
<keyword evidence="14 17" id="KW-0496">Mitochondrion</keyword>
<keyword evidence="9" id="KW-1278">Translocase</keyword>
<evidence type="ECO:0000256" key="9">
    <source>
        <dbReference type="ARBA" id="ARBA00022967"/>
    </source>
</evidence>
<evidence type="ECO:0000256" key="11">
    <source>
        <dbReference type="ARBA" id="ARBA00022989"/>
    </source>
</evidence>
<evidence type="ECO:0000256" key="8">
    <source>
        <dbReference type="ARBA" id="ARBA00022692"/>
    </source>
</evidence>
<dbReference type="InterPro" id="IPR003918">
    <property type="entry name" value="NADH_UbQ_OxRdtase"/>
</dbReference>
<feature type="transmembrane region" description="Helical" evidence="17">
    <location>
        <begin position="238"/>
        <end position="257"/>
    </location>
</feature>
<keyword evidence="11 17" id="KW-1133">Transmembrane helix</keyword>
<name>A0A344ALF8_9HEMI</name>
<feature type="transmembrane region" description="Helical" evidence="17">
    <location>
        <begin position="7"/>
        <end position="36"/>
    </location>
</feature>
<dbReference type="Pfam" id="PF01059">
    <property type="entry name" value="Oxidored_q5_N"/>
    <property type="match status" value="1"/>
</dbReference>
<feature type="transmembrane region" description="Helical" evidence="17">
    <location>
        <begin position="334"/>
        <end position="355"/>
    </location>
</feature>
<reference evidence="20" key="1">
    <citation type="journal article" date="2018" name="J. Hered.">
        <title>One hundred mitochondrial genomes of cicadas.</title>
        <authorList>
            <person name="Lukasik P."/>
            <person name="Chong R.A."/>
            <person name="Nazario K."/>
            <person name="Matsuura Y."/>
            <person name="Bublitz D."/>
            <person name="Campbell M.A."/>
            <person name="Meyer M."/>
            <person name="Van Leuven J.T."/>
            <person name="Pessacq P."/>
            <person name="Veloso C."/>
            <person name="Simon C."/>
            <person name="McCutcheon J.P."/>
        </authorList>
    </citation>
    <scope>NUCLEOTIDE SEQUENCE</scope>
    <source>
        <strain evidence="20">CRYFAC</strain>
        <tissue evidence="20">Bacteriome and fat body</tissue>
    </source>
</reference>
<feature type="domain" description="NADH:quinone oxidoreductase/Mrp antiporter transmembrane" evidence="18">
    <location>
        <begin position="99"/>
        <end position="381"/>
    </location>
</feature>
<evidence type="ECO:0000256" key="7">
    <source>
        <dbReference type="ARBA" id="ARBA00022660"/>
    </source>
</evidence>
<feature type="transmembrane region" description="Helical" evidence="17">
    <location>
        <begin position="207"/>
        <end position="232"/>
    </location>
</feature>
<dbReference type="PRINTS" id="PR01437">
    <property type="entry name" value="NUOXDRDTASE4"/>
</dbReference>
<dbReference type="PANTHER" id="PTHR43507:SF20">
    <property type="entry name" value="NADH-UBIQUINONE OXIDOREDUCTASE CHAIN 4"/>
    <property type="match status" value="1"/>
</dbReference>
<feature type="transmembrane region" description="Helical" evidence="17">
    <location>
        <begin position="103"/>
        <end position="124"/>
    </location>
</feature>
<dbReference type="GO" id="GO:0031966">
    <property type="term" value="C:mitochondrial membrane"/>
    <property type="evidence" value="ECO:0007669"/>
    <property type="project" value="UniProtKB-SubCell"/>
</dbReference>
<evidence type="ECO:0000256" key="4">
    <source>
        <dbReference type="ARBA" id="ARBA00012944"/>
    </source>
</evidence>
<feature type="transmembrane region" description="Helical" evidence="17">
    <location>
        <begin position="51"/>
        <end position="69"/>
    </location>
</feature>
<keyword evidence="8 17" id="KW-0812">Transmembrane</keyword>
<feature type="transmembrane region" description="Helical" evidence="17">
    <location>
        <begin position="292"/>
        <end position="313"/>
    </location>
</feature>
<evidence type="ECO:0000259" key="18">
    <source>
        <dbReference type="Pfam" id="PF00361"/>
    </source>
</evidence>
<evidence type="ECO:0000256" key="13">
    <source>
        <dbReference type="ARBA" id="ARBA00023075"/>
    </source>
</evidence>
<protein>
    <recommendedName>
        <fullName evidence="5 17">NADH-ubiquinone oxidoreductase chain 4</fullName>
        <ecNumber evidence="4 17">7.1.1.2</ecNumber>
    </recommendedName>
</protein>
<keyword evidence="15 17" id="KW-0472">Membrane</keyword>
<feature type="transmembrane region" description="Helical" evidence="17">
    <location>
        <begin position="264"/>
        <end position="286"/>
    </location>
</feature>
<evidence type="ECO:0000256" key="10">
    <source>
        <dbReference type="ARBA" id="ARBA00022982"/>
    </source>
</evidence>
<keyword evidence="7 17" id="KW-0679">Respiratory chain</keyword>
<dbReference type="GO" id="GO:0048039">
    <property type="term" value="F:ubiquinone binding"/>
    <property type="evidence" value="ECO:0007669"/>
    <property type="project" value="TreeGrafter"/>
</dbReference>
<comment type="similarity">
    <text evidence="3 17">Belongs to the complex I subunit 4 family.</text>
</comment>
<dbReference type="GO" id="GO:0008137">
    <property type="term" value="F:NADH dehydrogenase (ubiquinone) activity"/>
    <property type="evidence" value="ECO:0007669"/>
    <property type="project" value="UniProtKB-UniRule"/>
</dbReference>
<dbReference type="GO" id="GO:0003954">
    <property type="term" value="F:NADH dehydrogenase activity"/>
    <property type="evidence" value="ECO:0007669"/>
    <property type="project" value="TreeGrafter"/>
</dbReference>
<feature type="transmembrane region" description="Helical" evidence="17">
    <location>
        <begin position="367"/>
        <end position="392"/>
    </location>
</feature>
<comment type="subcellular location">
    <subcellularLocation>
        <location evidence="2 17">Mitochondrion membrane</location>
        <topology evidence="2 17">Multi-pass membrane protein</topology>
    </subcellularLocation>
</comment>
<accession>A0A344ALF8</accession>
<dbReference type="Pfam" id="PF00361">
    <property type="entry name" value="Proton_antipo_M"/>
    <property type="match status" value="1"/>
</dbReference>
<feature type="transmembrane region" description="Helical" evidence="17">
    <location>
        <begin position="413"/>
        <end position="432"/>
    </location>
</feature>
<organism evidence="20">
    <name type="scientific">Cryptotympana facialis</name>
    <dbReference type="NCBI Taxonomy" id="911377"/>
    <lineage>
        <taxon>Eukaryota</taxon>
        <taxon>Metazoa</taxon>
        <taxon>Ecdysozoa</taxon>
        <taxon>Arthropoda</taxon>
        <taxon>Hexapoda</taxon>
        <taxon>Insecta</taxon>
        <taxon>Pterygota</taxon>
        <taxon>Neoptera</taxon>
        <taxon>Paraneoptera</taxon>
        <taxon>Hemiptera</taxon>
        <taxon>Auchenorrhyncha</taxon>
        <taxon>Cicadoidea</taxon>
        <taxon>Cicadidae</taxon>
        <taxon>Cicadinae</taxon>
        <taxon>Cryptotympanini</taxon>
        <taxon>Cryptotympana</taxon>
    </lineage>
</organism>
<dbReference type="GO" id="GO:0042773">
    <property type="term" value="P:ATP synthesis coupled electron transport"/>
    <property type="evidence" value="ECO:0007669"/>
    <property type="project" value="InterPro"/>
</dbReference>
<feature type="domain" description="NADH:ubiquinone oxidoreductase chain 4 N-terminal" evidence="19">
    <location>
        <begin position="1"/>
        <end position="95"/>
    </location>
</feature>
<comment type="function">
    <text evidence="17">Core subunit of the mitochondrial membrane respiratory chain NADH dehydrogenase (Complex I) which catalyzes electron transfer from NADH through the respiratory chain, using ubiquinone as an electron acceptor. Essential for the catalytic activity and assembly of complex I.</text>
</comment>
<comment type="function">
    <text evidence="1">Core subunit of the mitochondrial membrane respiratory chain NADH dehydrogenase (Complex I) that is believed to belong to the minimal assembly required for catalysis. Complex I functions in the transfer of electrons from NADH to the respiratory chain. The immediate electron acceptor for the enzyme is believed to be ubiquinone.</text>
</comment>
<keyword evidence="6 17" id="KW-0813">Transport</keyword>
<proteinExistence type="inferred from homology"/>
<sequence>MLKLIFICIFMIPLIFNMWVMCNMMLLMTLFFVIFFDKKMTYIGYMMQIDSMSYSLILLSIWISFLMLLSSPMYKYNNMKLFVLMVLLLMIFLIMSFCSSNLMIFYICFETSLIPTVLIIMGWGYQPERIIASYYLLFYTLFASLPLLMSLIMLSTMNLTSIMFLMKSSVNMYMYTSLILAFLVKIPLFMFHFWLPKAHVEAPISGSMILAGVLLKLGGYGLIRMMTIMPFMFFKFGFIWITISMFGSVMISILCMTQVDMKSMIAYSSVAHMGLVVSGIMTMNKWGMLGSYYMMIGHGLCSSGLFCLANILYERTGSRSIFINKGMLTYMPSMTLMWFLMCANNMSCPPTIMLVGEMMIINSVFSWNSLMMMMMIMSSFLSACYSLYLFSCTQHGQFFSTSFSFNSGNSREFLLIMMHWIPLNLIILKLNLML</sequence>
<gene>
    <name evidence="20" type="primary">nad4</name>
</gene>
<geneLocation type="mitochondrion" evidence="20"/>
<evidence type="ECO:0000256" key="16">
    <source>
        <dbReference type="ARBA" id="ARBA00049551"/>
    </source>
</evidence>
<dbReference type="InterPro" id="IPR001750">
    <property type="entry name" value="ND/Mrp_TM"/>
</dbReference>
<evidence type="ECO:0000256" key="17">
    <source>
        <dbReference type="RuleBase" id="RU003297"/>
    </source>
</evidence>
<dbReference type="AlphaFoldDB" id="A0A344ALF8"/>
<keyword evidence="12 17" id="KW-0520">NAD</keyword>
<evidence type="ECO:0000256" key="15">
    <source>
        <dbReference type="ARBA" id="ARBA00023136"/>
    </source>
</evidence>
<evidence type="ECO:0000256" key="12">
    <source>
        <dbReference type="ARBA" id="ARBA00023027"/>
    </source>
</evidence>
<keyword evidence="13 17" id="KW-0830">Ubiquinone</keyword>
<evidence type="ECO:0000313" key="20">
    <source>
        <dbReference type="EMBL" id="AWV83206.1"/>
    </source>
</evidence>
<evidence type="ECO:0000256" key="5">
    <source>
        <dbReference type="ARBA" id="ARBA00021006"/>
    </source>
</evidence>
<reference evidence="20" key="2">
    <citation type="journal article" date="2018" name="Proc. Natl. Acad. Sci. U.S.A.">
        <title>Recurrent symbiont recruitment from fungal parasites in cicadas.</title>
        <authorList>
            <person name="Yu M."/>
            <person name="Moriyama M."/>
            <person name="Lukasik P."/>
            <person name="Vanderpool D."/>
            <person name="Tanahashi M."/>
            <person name="Meng X.-Y."/>
            <person name="McCutcheon J.P."/>
            <person name="Fukatsu T."/>
        </authorList>
    </citation>
    <scope>NUCLEOTIDE SEQUENCE</scope>
    <source>
        <strain evidence="20">CRYFAC</strain>
        <tissue evidence="20">Bacteriome and fat body</tissue>
    </source>
</reference>
<feature type="transmembrane region" description="Helical" evidence="17">
    <location>
        <begin position="81"/>
        <end position="97"/>
    </location>
</feature>
<evidence type="ECO:0000256" key="1">
    <source>
        <dbReference type="ARBA" id="ARBA00003257"/>
    </source>
</evidence>
<keyword evidence="10 17" id="KW-0249">Electron transport</keyword>
<evidence type="ECO:0000256" key="2">
    <source>
        <dbReference type="ARBA" id="ARBA00004225"/>
    </source>
</evidence>
<evidence type="ECO:0000256" key="14">
    <source>
        <dbReference type="ARBA" id="ARBA00023128"/>
    </source>
</evidence>
<dbReference type="GO" id="GO:0015990">
    <property type="term" value="P:electron transport coupled proton transport"/>
    <property type="evidence" value="ECO:0007669"/>
    <property type="project" value="TreeGrafter"/>
</dbReference>
<dbReference type="PANTHER" id="PTHR43507">
    <property type="entry name" value="NADH-UBIQUINONE OXIDOREDUCTASE CHAIN 4"/>
    <property type="match status" value="1"/>
</dbReference>
<dbReference type="InterPro" id="IPR000260">
    <property type="entry name" value="NADH4_N"/>
</dbReference>
<evidence type="ECO:0000259" key="19">
    <source>
        <dbReference type="Pfam" id="PF01059"/>
    </source>
</evidence>
<feature type="transmembrane region" description="Helical" evidence="17">
    <location>
        <begin position="172"/>
        <end position="195"/>
    </location>
</feature>